<dbReference type="SUPFAM" id="SSF50022">
    <property type="entry name" value="ISP domain"/>
    <property type="match status" value="1"/>
</dbReference>
<name>A0A1N6FIG8_9GAMM</name>
<dbReference type="STRING" id="364032.SAMN05443662_1092"/>
<feature type="domain" description="Rieske" evidence="7">
    <location>
        <begin position="294"/>
        <end position="399"/>
    </location>
</feature>
<accession>A0A1N6FIG8</accession>
<evidence type="ECO:0000256" key="5">
    <source>
        <dbReference type="ARBA" id="ARBA00023004"/>
    </source>
</evidence>
<evidence type="ECO:0000256" key="4">
    <source>
        <dbReference type="ARBA" id="ARBA00022777"/>
    </source>
</evidence>
<dbReference type="CDD" id="cd03467">
    <property type="entry name" value="Rieske"/>
    <property type="match status" value="1"/>
</dbReference>
<dbReference type="OrthoDB" id="9813569at2"/>
<keyword evidence="1" id="KW-0808">Transferase</keyword>
<dbReference type="GO" id="GO:0046872">
    <property type="term" value="F:metal ion binding"/>
    <property type="evidence" value="ECO:0007669"/>
    <property type="project" value="UniProtKB-KW"/>
</dbReference>
<evidence type="ECO:0000313" key="8">
    <source>
        <dbReference type="EMBL" id="SIN95042.1"/>
    </source>
</evidence>
<reference evidence="8 9" key="1">
    <citation type="submission" date="2016-11" db="EMBL/GenBank/DDBJ databases">
        <authorList>
            <person name="Jaros S."/>
            <person name="Januszkiewicz K."/>
            <person name="Wedrychowicz H."/>
        </authorList>
    </citation>
    <scope>NUCLEOTIDE SEQUENCE [LARGE SCALE GENOMIC DNA]</scope>
    <source>
        <strain evidence="8 9">DSM 17737</strain>
    </source>
</reference>
<sequence length="406" mass="44564">MSSFLGVGNLVLDTILTTSHFPAENEEMRAEARQLQPGGNAANTLYVLKQLGHECALASAIAVDDSGRKLLKAVSDRGIDTSLCQKRLKGATPTSYVLVNKENGSRTIVHYRDLAELDFEHFARQEIERFDWLHFEGRNVDNLKGMLNIARTFCPNTPISLELEKPRDGIEALFGVPNLIIIARHYANDTGLADAEAAIEHVRTFAPQATLVCTWGSDGAWFASPGNPIRHQPAIPVPRVVDTLGAGDTFNAGLLHKLAEGAPIDEAVRFAAELAARKIRQQGFDNLLAPLADDQPLTHVDNVTNARATIARVPGKEFSVILIKDGEGKIRAWVNNCPHQHVPLNEAYKVDVNPFTQTMKCSVHDAWFKVDDGECVEGPCYGDHLTPFPIRIDEDGNIYADTSESD</sequence>
<dbReference type="InterPro" id="IPR002173">
    <property type="entry name" value="Carboh/pur_kinase_PfkB_CS"/>
</dbReference>
<dbReference type="PANTHER" id="PTHR42774">
    <property type="entry name" value="PHOSPHOTRANSFERASE SYSTEM TRANSPORT PROTEIN"/>
    <property type="match status" value="1"/>
</dbReference>
<dbReference type="InterPro" id="IPR052562">
    <property type="entry name" value="Ketohexokinase-related"/>
</dbReference>
<dbReference type="PROSITE" id="PS51296">
    <property type="entry name" value="RIESKE"/>
    <property type="match status" value="1"/>
</dbReference>
<keyword evidence="6" id="KW-0411">Iron-sulfur</keyword>
<organism evidence="8 9">
    <name type="scientific">Sulfurivirga caldicuralii</name>
    <dbReference type="NCBI Taxonomy" id="364032"/>
    <lineage>
        <taxon>Bacteria</taxon>
        <taxon>Pseudomonadati</taxon>
        <taxon>Pseudomonadota</taxon>
        <taxon>Gammaproteobacteria</taxon>
        <taxon>Thiotrichales</taxon>
        <taxon>Piscirickettsiaceae</taxon>
        <taxon>Sulfurivirga</taxon>
    </lineage>
</organism>
<dbReference type="RefSeq" id="WP_074201359.1">
    <property type="nucleotide sequence ID" value="NZ_FSRE01000002.1"/>
</dbReference>
<dbReference type="Gene3D" id="3.40.1190.20">
    <property type="match status" value="1"/>
</dbReference>
<dbReference type="InterPro" id="IPR029056">
    <property type="entry name" value="Ribokinase-like"/>
</dbReference>
<gene>
    <name evidence="8" type="ORF">SAMN05443662_1092</name>
</gene>
<dbReference type="Proteomes" id="UP000198461">
    <property type="component" value="Unassembled WGS sequence"/>
</dbReference>
<keyword evidence="5" id="KW-0408">Iron</keyword>
<dbReference type="GO" id="GO:0016301">
    <property type="term" value="F:kinase activity"/>
    <property type="evidence" value="ECO:0007669"/>
    <property type="project" value="UniProtKB-KW"/>
</dbReference>
<dbReference type="InterPro" id="IPR017941">
    <property type="entry name" value="Rieske_2Fe-2S"/>
</dbReference>
<keyword evidence="9" id="KW-1185">Reference proteome</keyword>
<evidence type="ECO:0000256" key="6">
    <source>
        <dbReference type="ARBA" id="ARBA00023014"/>
    </source>
</evidence>
<keyword evidence="3" id="KW-0479">Metal-binding</keyword>
<dbReference type="Pfam" id="PF00294">
    <property type="entry name" value="PfkB"/>
    <property type="match status" value="1"/>
</dbReference>
<keyword evidence="4 8" id="KW-0418">Kinase</keyword>
<dbReference type="Pfam" id="PF00355">
    <property type="entry name" value="Rieske"/>
    <property type="match status" value="1"/>
</dbReference>
<evidence type="ECO:0000256" key="3">
    <source>
        <dbReference type="ARBA" id="ARBA00022723"/>
    </source>
</evidence>
<keyword evidence="2" id="KW-0001">2Fe-2S</keyword>
<dbReference type="PROSITE" id="PS00584">
    <property type="entry name" value="PFKB_KINASES_2"/>
    <property type="match status" value="1"/>
</dbReference>
<dbReference type="EMBL" id="FSRE01000002">
    <property type="protein sequence ID" value="SIN95042.1"/>
    <property type="molecule type" value="Genomic_DNA"/>
</dbReference>
<dbReference type="GO" id="GO:0051537">
    <property type="term" value="F:2 iron, 2 sulfur cluster binding"/>
    <property type="evidence" value="ECO:0007669"/>
    <property type="project" value="UniProtKB-KW"/>
</dbReference>
<evidence type="ECO:0000256" key="1">
    <source>
        <dbReference type="ARBA" id="ARBA00022679"/>
    </source>
</evidence>
<protein>
    <submittedName>
        <fullName evidence="8">Ketohexokinase</fullName>
    </submittedName>
</protein>
<dbReference type="InterPro" id="IPR036922">
    <property type="entry name" value="Rieske_2Fe-2S_sf"/>
</dbReference>
<dbReference type="InterPro" id="IPR011611">
    <property type="entry name" value="PfkB_dom"/>
</dbReference>
<evidence type="ECO:0000256" key="2">
    <source>
        <dbReference type="ARBA" id="ARBA00022714"/>
    </source>
</evidence>
<evidence type="ECO:0000313" key="9">
    <source>
        <dbReference type="Proteomes" id="UP000198461"/>
    </source>
</evidence>
<dbReference type="AlphaFoldDB" id="A0A1N6FIG8"/>
<dbReference type="PANTHER" id="PTHR42774:SF3">
    <property type="entry name" value="KETOHEXOKINASE"/>
    <property type="match status" value="1"/>
</dbReference>
<dbReference type="Gene3D" id="2.102.10.10">
    <property type="entry name" value="Rieske [2Fe-2S] iron-sulphur domain"/>
    <property type="match status" value="1"/>
</dbReference>
<dbReference type="SUPFAM" id="SSF53613">
    <property type="entry name" value="Ribokinase-like"/>
    <property type="match status" value="1"/>
</dbReference>
<evidence type="ECO:0000259" key="7">
    <source>
        <dbReference type="PROSITE" id="PS51296"/>
    </source>
</evidence>
<proteinExistence type="predicted"/>